<accession>A0A5A7STA6</accession>
<name>A0A5A7STA6_CUCMM</name>
<sequence>MSEKSNCSLESTGPSLVTLPDPDPHPMVLPTSRVPWKTYYKRNLIKKIGSPTDQPAPGNVDEIEVTVGNEAEQDHSSNLDKDKACEKNKAWEIRTLPKGHKTVGCKWLFTLKYKANGTLGRCKAEVEASLIIGLANLNSLYGLKQSPRAWFDRFTTFFKSQGSSQEHCDHTLFMKVSKARKIAMLIVYVDNIVLPGDDTAEIIELKNKMDNEFESKDLGNLKYFLGMEVARSKEGASVSQRKYILDLLTKTCMLGCRPANTPIEFNSKLGNSASSCRPYEEHMEAINKILRKSTFGYCTFVWGNLVTLRSKKQGVVVRSRLKLSTEL</sequence>
<dbReference type="OrthoDB" id="128382at2759"/>
<evidence type="ECO:0000259" key="2">
    <source>
        <dbReference type="Pfam" id="PF07727"/>
    </source>
</evidence>
<dbReference type="InterPro" id="IPR013103">
    <property type="entry name" value="RVT_2"/>
</dbReference>
<proteinExistence type="predicted"/>
<evidence type="ECO:0000256" key="1">
    <source>
        <dbReference type="SAM" id="MobiDB-lite"/>
    </source>
</evidence>
<comment type="caution">
    <text evidence="3">The sequence shown here is derived from an EMBL/GenBank/DDBJ whole genome shotgun (WGS) entry which is preliminary data.</text>
</comment>
<feature type="compositionally biased region" description="Polar residues" evidence="1">
    <location>
        <begin position="1"/>
        <end position="15"/>
    </location>
</feature>
<dbReference type="Pfam" id="PF07727">
    <property type="entry name" value="RVT_2"/>
    <property type="match status" value="1"/>
</dbReference>
<protein>
    <submittedName>
        <fullName evidence="3">Mitochondrial protein</fullName>
    </submittedName>
</protein>
<dbReference type="Proteomes" id="UP000321393">
    <property type="component" value="Unassembled WGS sequence"/>
</dbReference>
<feature type="domain" description="Reverse transcriptase Ty1/copia-type" evidence="2">
    <location>
        <begin position="138"/>
        <end position="264"/>
    </location>
</feature>
<gene>
    <name evidence="3" type="ORF">E6C27_scaffold239G001860</name>
</gene>
<evidence type="ECO:0000313" key="4">
    <source>
        <dbReference type="Proteomes" id="UP000321393"/>
    </source>
</evidence>
<evidence type="ECO:0000313" key="3">
    <source>
        <dbReference type="EMBL" id="KAA0033713.1"/>
    </source>
</evidence>
<feature type="region of interest" description="Disordered" evidence="1">
    <location>
        <begin position="1"/>
        <end position="31"/>
    </location>
</feature>
<dbReference type="AlphaFoldDB" id="A0A5A7STA6"/>
<dbReference type="EMBL" id="SSTE01020817">
    <property type="protein sequence ID" value="KAA0033713.1"/>
    <property type="molecule type" value="Genomic_DNA"/>
</dbReference>
<dbReference type="STRING" id="1194695.A0A5A7STA6"/>
<organism evidence="3 4">
    <name type="scientific">Cucumis melo var. makuwa</name>
    <name type="common">Oriental melon</name>
    <dbReference type="NCBI Taxonomy" id="1194695"/>
    <lineage>
        <taxon>Eukaryota</taxon>
        <taxon>Viridiplantae</taxon>
        <taxon>Streptophyta</taxon>
        <taxon>Embryophyta</taxon>
        <taxon>Tracheophyta</taxon>
        <taxon>Spermatophyta</taxon>
        <taxon>Magnoliopsida</taxon>
        <taxon>eudicotyledons</taxon>
        <taxon>Gunneridae</taxon>
        <taxon>Pentapetalae</taxon>
        <taxon>rosids</taxon>
        <taxon>fabids</taxon>
        <taxon>Cucurbitales</taxon>
        <taxon>Cucurbitaceae</taxon>
        <taxon>Benincaseae</taxon>
        <taxon>Cucumis</taxon>
    </lineage>
</organism>
<reference evidence="3 4" key="1">
    <citation type="submission" date="2019-08" db="EMBL/GenBank/DDBJ databases">
        <title>Draft genome sequences of two oriental melons (Cucumis melo L. var makuwa).</title>
        <authorList>
            <person name="Kwon S.-Y."/>
        </authorList>
    </citation>
    <scope>NUCLEOTIDE SEQUENCE [LARGE SCALE GENOMIC DNA]</scope>
    <source>
        <strain evidence="4">cv. SW 3</strain>
        <tissue evidence="3">Leaf</tissue>
    </source>
</reference>